<dbReference type="RefSeq" id="XP_001876529.1">
    <property type="nucleotide sequence ID" value="XM_001876494.1"/>
</dbReference>
<gene>
    <name evidence="1" type="ORF">LACBIDRAFT_311490</name>
</gene>
<proteinExistence type="predicted"/>
<evidence type="ECO:0000313" key="2">
    <source>
        <dbReference type="Proteomes" id="UP000001194"/>
    </source>
</evidence>
<dbReference type="Proteomes" id="UP000001194">
    <property type="component" value="Unassembled WGS sequence"/>
</dbReference>
<dbReference type="EMBL" id="DS547094">
    <property type="protein sequence ID" value="EDR12265.1"/>
    <property type="molecule type" value="Genomic_DNA"/>
</dbReference>
<protein>
    <submittedName>
        <fullName evidence="1">Predicted protein</fullName>
    </submittedName>
</protein>
<dbReference type="KEGG" id="lbc:LACBIDRAFT_311490"/>
<evidence type="ECO:0000313" key="1">
    <source>
        <dbReference type="EMBL" id="EDR12265.1"/>
    </source>
</evidence>
<dbReference type="GeneID" id="6072022"/>
<sequence>MEFAFSSAEMAPLAGVCTQNYARSMHFKYQPHKFAIAWTVHRDHPPEAGGHFYIGSYQMCIKAAPNTLVV</sequence>
<keyword evidence="2" id="KW-1185">Reference proteome</keyword>
<reference evidence="1 2" key="1">
    <citation type="journal article" date="2008" name="Nature">
        <title>The genome of Laccaria bicolor provides insights into mycorrhizal symbiosis.</title>
        <authorList>
            <person name="Martin F."/>
            <person name="Aerts A."/>
            <person name="Ahren D."/>
            <person name="Brun A."/>
            <person name="Danchin E.G.J."/>
            <person name="Duchaussoy F."/>
            <person name="Gibon J."/>
            <person name="Kohler A."/>
            <person name="Lindquist E."/>
            <person name="Pereda V."/>
            <person name="Salamov A."/>
            <person name="Shapiro H.J."/>
            <person name="Wuyts J."/>
            <person name="Blaudez D."/>
            <person name="Buee M."/>
            <person name="Brokstein P."/>
            <person name="Canbaeck B."/>
            <person name="Cohen D."/>
            <person name="Courty P.E."/>
            <person name="Coutinho P.M."/>
            <person name="Delaruelle C."/>
            <person name="Detter J.C."/>
            <person name="Deveau A."/>
            <person name="DiFazio S."/>
            <person name="Duplessis S."/>
            <person name="Fraissinet-Tachet L."/>
            <person name="Lucic E."/>
            <person name="Frey-Klett P."/>
            <person name="Fourrey C."/>
            <person name="Feussner I."/>
            <person name="Gay G."/>
            <person name="Grimwood J."/>
            <person name="Hoegger P.J."/>
            <person name="Jain P."/>
            <person name="Kilaru S."/>
            <person name="Labbe J."/>
            <person name="Lin Y.C."/>
            <person name="Legue V."/>
            <person name="Le Tacon F."/>
            <person name="Marmeisse R."/>
            <person name="Melayah D."/>
            <person name="Montanini B."/>
            <person name="Muratet M."/>
            <person name="Nehls U."/>
            <person name="Niculita-Hirzel H."/>
            <person name="Oudot-Le Secq M.P."/>
            <person name="Peter M."/>
            <person name="Quesneville H."/>
            <person name="Rajashekar B."/>
            <person name="Reich M."/>
            <person name="Rouhier N."/>
            <person name="Schmutz J."/>
            <person name="Yin T."/>
            <person name="Chalot M."/>
            <person name="Henrissat B."/>
            <person name="Kuees U."/>
            <person name="Lucas S."/>
            <person name="Van de Peer Y."/>
            <person name="Podila G.K."/>
            <person name="Polle A."/>
            <person name="Pukkila P.J."/>
            <person name="Richardson P.M."/>
            <person name="Rouze P."/>
            <person name="Sanders I.R."/>
            <person name="Stajich J.E."/>
            <person name="Tunlid A."/>
            <person name="Tuskan G."/>
            <person name="Grigoriev I.V."/>
        </authorList>
    </citation>
    <scope>NUCLEOTIDE SEQUENCE [LARGE SCALE GENOMIC DNA]</scope>
    <source>
        <strain evidence="2">S238N-H82 / ATCC MYA-4686</strain>
    </source>
</reference>
<dbReference type="STRING" id="486041.B0CXI3"/>
<accession>B0CXI3</accession>
<dbReference type="AlphaFoldDB" id="B0CXI3"/>
<dbReference type="HOGENOM" id="CLU_2758199_0_0_1"/>
<organism evidence="2">
    <name type="scientific">Laccaria bicolor (strain S238N-H82 / ATCC MYA-4686)</name>
    <name type="common">Bicoloured deceiver</name>
    <name type="synonym">Laccaria laccata var. bicolor</name>
    <dbReference type="NCBI Taxonomy" id="486041"/>
    <lineage>
        <taxon>Eukaryota</taxon>
        <taxon>Fungi</taxon>
        <taxon>Dikarya</taxon>
        <taxon>Basidiomycota</taxon>
        <taxon>Agaricomycotina</taxon>
        <taxon>Agaricomycetes</taxon>
        <taxon>Agaricomycetidae</taxon>
        <taxon>Agaricales</taxon>
        <taxon>Agaricineae</taxon>
        <taxon>Hydnangiaceae</taxon>
        <taxon>Laccaria</taxon>
    </lineage>
</organism>
<dbReference type="OrthoDB" id="2730162at2759"/>
<dbReference type="InParanoid" id="B0CXI3"/>
<name>B0CXI3_LACBS</name>